<dbReference type="AlphaFoldDB" id="A0A6N8JHX9"/>
<dbReference type="Gene3D" id="3.40.50.1110">
    <property type="entry name" value="SGNH hydrolase"/>
    <property type="match status" value="1"/>
</dbReference>
<dbReference type="OrthoDB" id="9790057at2"/>
<proteinExistence type="predicted"/>
<dbReference type="PANTHER" id="PTHR30383:SF5">
    <property type="entry name" value="SGNH HYDROLASE-TYPE ESTERASE DOMAIN-CONTAINING PROTEIN"/>
    <property type="match status" value="1"/>
</dbReference>
<evidence type="ECO:0000313" key="3">
    <source>
        <dbReference type="Proteomes" id="UP000468388"/>
    </source>
</evidence>
<evidence type="ECO:0000313" key="2">
    <source>
        <dbReference type="EMBL" id="MVT44810.1"/>
    </source>
</evidence>
<dbReference type="InterPro" id="IPR036514">
    <property type="entry name" value="SGNH_hydro_sf"/>
</dbReference>
<comment type="caution">
    <text evidence="2">The sequence shown here is derived from an EMBL/GenBank/DDBJ whole genome shotgun (WGS) entry which is preliminary data.</text>
</comment>
<reference evidence="2 3" key="1">
    <citation type="submission" date="2019-12" db="EMBL/GenBank/DDBJ databases">
        <title>The draft genomic sequence of strain Chitinophaga oryziterrae JCM 16595.</title>
        <authorList>
            <person name="Zhang X."/>
        </authorList>
    </citation>
    <scope>NUCLEOTIDE SEQUENCE [LARGE SCALE GENOMIC DNA]</scope>
    <source>
        <strain evidence="2 3">JCM 16595</strain>
    </source>
</reference>
<feature type="domain" description="SGNH hydrolase-type esterase" evidence="1">
    <location>
        <begin position="52"/>
        <end position="215"/>
    </location>
</feature>
<dbReference type="InterPro" id="IPR051532">
    <property type="entry name" value="Ester_Hydrolysis_Enzymes"/>
</dbReference>
<dbReference type="Pfam" id="PF13472">
    <property type="entry name" value="Lipase_GDSL_2"/>
    <property type="match status" value="1"/>
</dbReference>
<protein>
    <recommendedName>
        <fullName evidence="1">SGNH hydrolase-type esterase domain-containing protein</fullName>
    </recommendedName>
</protein>
<dbReference type="GO" id="GO:0004622">
    <property type="term" value="F:phosphatidylcholine lysophospholipase activity"/>
    <property type="evidence" value="ECO:0007669"/>
    <property type="project" value="TreeGrafter"/>
</dbReference>
<gene>
    <name evidence="2" type="ORF">GO495_29735</name>
</gene>
<dbReference type="InterPro" id="IPR013830">
    <property type="entry name" value="SGNH_hydro"/>
</dbReference>
<accession>A0A6N8JHX9</accession>
<organism evidence="2 3">
    <name type="scientific">Chitinophaga oryziterrae</name>
    <dbReference type="NCBI Taxonomy" id="1031224"/>
    <lineage>
        <taxon>Bacteria</taxon>
        <taxon>Pseudomonadati</taxon>
        <taxon>Bacteroidota</taxon>
        <taxon>Chitinophagia</taxon>
        <taxon>Chitinophagales</taxon>
        <taxon>Chitinophagaceae</taxon>
        <taxon>Chitinophaga</taxon>
    </lineage>
</organism>
<dbReference type="Proteomes" id="UP000468388">
    <property type="component" value="Unassembled WGS sequence"/>
</dbReference>
<dbReference type="SUPFAM" id="SSF52266">
    <property type="entry name" value="SGNH hydrolase"/>
    <property type="match status" value="1"/>
</dbReference>
<dbReference type="EMBL" id="WRXO01000013">
    <property type="protein sequence ID" value="MVT44810.1"/>
    <property type="molecule type" value="Genomic_DNA"/>
</dbReference>
<dbReference type="PANTHER" id="PTHR30383">
    <property type="entry name" value="THIOESTERASE 1/PROTEASE 1/LYSOPHOSPHOLIPASE L1"/>
    <property type="match status" value="1"/>
</dbReference>
<dbReference type="RefSeq" id="WP_157303599.1">
    <property type="nucleotide sequence ID" value="NZ_BAAAZB010000005.1"/>
</dbReference>
<evidence type="ECO:0000259" key="1">
    <source>
        <dbReference type="Pfam" id="PF13472"/>
    </source>
</evidence>
<sequence length="225" mass="25577">MKRLLIPLICLITTTAAGQNIAYDTIRYEKKYYEKRVALFKLECVKKHSVIFLGNSLTEFGDWKKLLNDSTVVNRGIAADNTFGVLDRLDDVIIHQPPKLFIEIGINDISQNIPADVIVKNILTIVARVKAGSPGTIIYVNSILPTNDNVKKEYPDAFNKNTEIDLVNKQLKLSTIENKFSYIDLSKELRDKNGDLDIRYAKSDGLHLNKKGYEIWTKLLKAQKH</sequence>
<name>A0A6N8JHX9_9BACT</name>
<keyword evidence="3" id="KW-1185">Reference proteome</keyword>